<gene>
    <name evidence="1" type="ORF">RhiirA4_471395</name>
</gene>
<dbReference type="AlphaFoldDB" id="A0A2I1H324"/>
<dbReference type="EMBL" id="LLXI01001357">
    <property type="protein sequence ID" value="PKY53275.1"/>
    <property type="molecule type" value="Genomic_DNA"/>
</dbReference>
<dbReference type="VEuPathDB" id="FungiDB:RhiirA1_454329"/>
<reference evidence="1 2" key="1">
    <citation type="submission" date="2015-10" db="EMBL/GenBank/DDBJ databases">
        <title>Genome analyses suggest a sexual origin of heterokaryosis in a supposedly ancient asexual fungus.</title>
        <authorList>
            <person name="Ropars J."/>
            <person name="Sedzielewska K."/>
            <person name="Noel J."/>
            <person name="Charron P."/>
            <person name="Farinelli L."/>
            <person name="Marton T."/>
            <person name="Kruger M."/>
            <person name="Pelin A."/>
            <person name="Brachmann A."/>
            <person name="Corradi N."/>
        </authorList>
    </citation>
    <scope>NUCLEOTIDE SEQUENCE [LARGE SCALE GENOMIC DNA]</scope>
    <source>
        <strain evidence="1 2">A4</strain>
    </source>
</reference>
<accession>A0A2I1H324</accession>
<protein>
    <submittedName>
        <fullName evidence="1">Uncharacterized protein</fullName>
    </submittedName>
</protein>
<dbReference type="Proteomes" id="UP000234323">
    <property type="component" value="Unassembled WGS sequence"/>
</dbReference>
<sequence length="91" mass="10617">MPEKFSTIIDERSIIDEVSDNPQKIQRNYNDTNSRIKSSNQIKEDEIEKDREIIDINLQNVKNLNRVITKGQLPKQRIGHNATFHKNASNK</sequence>
<keyword evidence="2" id="KW-1185">Reference proteome</keyword>
<name>A0A2I1H324_9GLOM</name>
<comment type="caution">
    <text evidence="1">The sequence shown here is derived from an EMBL/GenBank/DDBJ whole genome shotgun (WGS) entry which is preliminary data.</text>
</comment>
<evidence type="ECO:0000313" key="2">
    <source>
        <dbReference type="Proteomes" id="UP000234323"/>
    </source>
</evidence>
<proteinExistence type="predicted"/>
<evidence type="ECO:0000313" key="1">
    <source>
        <dbReference type="EMBL" id="PKY53275.1"/>
    </source>
</evidence>
<organism evidence="1 2">
    <name type="scientific">Rhizophagus irregularis</name>
    <dbReference type="NCBI Taxonomy" id="588596"/>
    <lineage>
        <taxon>Eukaryota</taxon>
        <taxon>Fungi</taxon>
        <taxon>Fungi incertae sedis</taxon>
        <taxon>Mucoromycota</taxon>
        <taxon>Glomeromycotina</taxon>
        <taxon>Glomeromycetes</taxon>
        <taxon>Glomerales</taxon>
        <taxon>Glomeraceae</taxon>
        <taxon>Rhizophagus</taxon>
    </lineage>
</organism>